<sequence>MNSTAKAKTQVEAGLNVNLIRTSHFTMGRRLARGAVAVNGLVAIDGPPGTGKTTCVRHFAETVGIPSAIITMAARPAPLELLRATYRTVTGLEPTGTRYQMQHDLLPVLSEWDGVLIVDECQAAQVQTMQQLTWLWEESRQQFPIVLVGTGILTALTRYPQLKSRVMGHTFFQPLTGRTLLDTVRDLDSRFADANTEDLLHHDRVACHGLLRLWSNTVRWLDSTTVTGTVTAADLNAIAGILPPPDQEQAA</sequence>
<reference evidence="2" key="1">
    <citation type="submission" date="2021-04" db="EMBL/GenBank/DDBJ databases">
        <title>Phycicoccus avicenniae sp. nov., a novel endophytic actinomycetes isolated from branch of Avicennia mariana.</title>
        <authorList>
            <person name="Tuo L."/>
        </authorList>
    </citation>
    <scope>NUCLEOTIDE SEQUENCE</scope>
    <source>
        <strain evidence="2">BSK3Z-2</strain>
    </source>
</reference>
<dbReference type="Pfam" id="PF13401">
    <property type="entry name" value="AAA_22"/>
    <property type="match status" value="1"/>
</dbReference>
<keyword evidence="3" id="KW-1185">Reference proteome</keyword>
<dbReference type="InterPro" id="IPR003593">
    <property type="entry name" value="AAA+_ATPase"/>
</dbReference>
<dbReference type="SMART" id="SM00382">
    <property type="entry name" value="AAA"/>
    <property type="match status" value="1"/>
</dbReference>
<gene>
    <name evidence="2" type="ORF">KC207_13740</name>
</gene>
<protein>
    <submittedName>
        <fullName evidence="2">ATP-binding protein</fullName>
    </submittedName>
</protein>
<evidence type="ECO:0000313" key="2">
    <source>
        <dbReference type="EMBL" id="MBR7744351.1"/>
    </source>
</evidence>
<dbReference type="PANTHER" id="PTHR35894:SF1">
    <property type="entry name" value="PHOSPHORIBULOKINASE _ URIDINE KINASE FAMILY"/>
    <property type="match status" value="1"/>
</dbReference>
<keyword evidence="2" id="KW-0067">ATP-binding</keyword>
<dbReference type="PANTHER" id="PTHR35894">
    <property type="entry name" value="GENERAL SECRETION PATHWAY PROTEIN A-RELATED"/>
    <property type="match status" value="1"/>
</dbReference>
<dbReference type="Proteomes" id="UP000677016">
    <property type="component" value="Unassembled WGS sequence"/>
</dbReference>
<dbReference type="GO" id="GO:0005524">
    <property type="term" value="F:ATP binding"/>
    <property type="evidence" value="ECO:0007669"/>
    <property type="project" value="UniProtKB-KW"/>
</dbReference>
<dbReference type="InterPro" id="IPR027417">
    <property type="entry name" value="P-loop_NTPase"/>
</dbReference>
<dbReference type="SUPFAM" id="SSF52540">
    <property type="entry name" value="P-loop containing nucleoside triphosphate hydrolases"/>
    <property type="match status" value="1"/>
</dbReference>
<dbReference type="InterPro" id="IPR052026">
    <property type="entry name" value="ExeA_AAA_ATPase_DNA-bind"/>
</dbReference>
<accession>A0A941I1I9</accession>
<dbReference type="RefSeq" id="WP_211603878.1">
    <property type="nucleotide sequence ID" value="NZ_JAGSNF010000020.1"/>
</dbReference>
<dbReference type="AlphaFoldDB" id="A0A941I1I9"/>
<evidence type="ECO:0000313" key="3">
    <source>
        <dbReference type="Proteomes" id="UP000677016"/>
    </source>
</evidence>
<evidence type="ECO:0000259" key="1">
    <source>
        <dbReference type="SMART" id="SM00382"/>
    </source>
</evidence>
<dbReference type="Gene3D" id="3.40.50.300">
    <property type="entry name" value="P-loop containing nucleotide triphosphate hydrolases"/>
    <property type="match status" value="1"/>
</dbReference>
<name>A0A941I1I9_9MICO</name>
<organism evidence="2 3">
    <name type="scientific">Phycicoccus avicenniae</name>
    <dbReference type="NCBI Taxonomy" id="2828860"/>
    <lineage>
        <taxon>Bacteria</taxon>
        <taxon>Bacillati</taxon>
        <taxon>Actinomycetota</taxon>
        <taxon>Actinomycetes</taxon>
        <taxon>Micrococcales</taxon>
        <taxon>Intrasporangiaceae</taxon>
        <taxon>Phycicoccus</taxon>
    </lineage>
</organism>
<dbReference type="InterPro" id="IPR049945">
    <property type="entry name" value="AAA_22"/>
</dbReference>
<feature type="domain" description="AAA+ ATPase" evidence="1">
    <location>
        <begin position="38"/>
        <end position="206"/>
    </location>
</feature>
<proteinExistence type="predicted"/>
<keyword evidence="2" id="KW-0547">Nucleotide-binding</keyword>
<dbReference type="GO" id="GO:0016887">
    <property type="term" value="F:ATP hydrolysis activity"/>
    <property type="evidence" value="ECO:0007669"/>
    <property type="project" value="InterPro"/>
</dbReference>
<dbReference type="EMBL" id="JAGSNF010000020">
    <property type="protein sequence ID" value="MBR7744351.1"/>
    <property type="molecule type" value="Genomic_DNA"/>
</dbReference>
<comment type="caution">
    <text evidence="2">The sequence shown here is derived from an EMBL/GenBank/DDBJ whole genome shotgun (WGS) entry which is preliminary data.</text>
</comment>